<evidence type="ECO:0000259" key="10">
    <source>
        <dbReference type="Pfam" id="PF00370"/>
    </source>
</evidence>
<dbReference type="EC" id="2.7.1.30" evidence="3"/>
<gene>
    <name evidence="12" type="primary">GK3P_1</name>
    <name evidence="14" type="synonym">LOC112692089</name>
    <name evidence="12" type="ORF">g.3074</name>
</gene>
<evidence type="ECO:0000313" key="12">
    <source>
        <dbReference type="EMBL" id="MBY69722.1"/>
    </source>
</evidence>
<dbReference type="EMBL" id="GGMS01000519">
    <property type="protein sequence ID" value="MBY69722.1"/>
    <property type="molecule type" value="Transcribed_RNA"/>
</dbReference>
<evidence type="ECO:0000256" key="8">
    <source>
        <dbReference type="ARBA" id="ARBA00043149"/>
    </source>
</evidence>
<evidence type="ECO:0000259" key="11">
    <source>
        <dbReference type="Pfam" id="PF02782"/>
    </source>
</evidence>
<dbReference type="InterPro" id="IPR018485">
    <property type="entry name" value="FGGY_C"/>
</dbReference>
<dbReference type="RefSeq" id="XP_025422421.1">
    <property type="nucleotide sequence ID" value="XM_025566636.1"/>
</dbReference>
<dbReference type="PANTHER" id="PTHR10196:SF69">
    <property type="entry name" value="GLYCEROL KINASE"/>
    <property type="match status" value="1"/>
</dbReference>
<dbReference type="GO" id="GO:0006641">
    <property type="term" value="P:triglyceride metabolic process"/>
    <property type="evidence" value="ECO:0007669"/>
    <property type="project" value="TreeGrafter"/>
</dbReference>
<evidence type="ECO:0000256" key="5">
    <source>
        <dbReference type="ARBA" id="ARBA00022741"/>
    </source>
</evidence>
<accession>A0A2S2PXT6</accession>
<evidence type="ECO:0000256" key="7">
    <source>
        <dbReference type="ARBA" id="ARBA00022840"/>
    </source>
</evidence>
<dbReference type="InterPro" id="IPR018484">
    <property type="entry name" value="FGGY_N"/>
</dbReference>
<dbReference type="InterPro" id="IPR018483">
    <property type="entry name" value="Carb_kinase_FGGY_CS"/>
</dbReference>
<reference evidence="14" key="2">
    <citation type="submission" date="2025-04" db="UniProtKB">
        <authorList>
            <consortium name="RefSeq"/>
        </authorList>
    </citation>
    <scope>IDENTIFICATION</scope>
    <source>
        <tissue evidence="14">Whole body</tissue>
    </source>
</reference>
<dbReference type="PROSITE" id="PS00445">
    <property type="entry name" value="FGGY_KINASES_2"/>
    <property type="match status" value="1"/>
</dbReference>
<evidence type="ECO:0000256" key="2">
    <source>
        <dbReference type="ARBA" id="ARBA00009156"/>
    </source>
</evidence>
<keyword evidence="7" id="KW-0067">ATP-binding</keyword>
<dbReference type="OrthoDB" id="5422795at2759"/>
<dbReference type="AlphaFoldDB" id="A0A2S2PXT6"/>
<evidence type="ECO:0000256" key="4">
    <source>
        <dbReference type="ARBA" id="ARBA00022679"/>
    </source>
</evidence>
<evidence type="ECO:0000313" key="13">
    <source>
        <dbReference type="Proteomes" id="UP000694846"/>
    </source>
</evidence>
<dbReference type="Pfam" id="PF00370">
    <property type="entry name" value="FGGY_N"/>
    <property type="match status" value="1"/>
</dbReference>
<evidence type="ECO:0000256" key="9">
    <source>
        <dbReference type="RuleBase" id="RU003733"/>
    </source>
</evidence>
<protein>
    <recommendedName>
        <fullName evidence="3">glycerol kinase</fullName>
        <ecNumber evidence="3">2.7.1.30</ecNumber>
    </recommendedName>
    <alternativeName>
        <fullName evidence="8">ATP:glycerol 3-phosphotransferase</fullName>
    </alternativeName>
</protein>
<dbReference type="InterPro" id="IPR043129">
    <property type="entry name" value="ATPase_NBD"/>
</dbReference>
<evidence type="ECO:0000256" key="6">
    <source>
        <dbReference type="ARBA" id="ARBA00022777"/>
    </source>
</evidence>
<dbReference type="Gene3D" id="3.30.420.40">
    <property type="match status" value="2"/>
</dbReference>
<dbReference type="PIRSF" id="PIRSF000538">
    <property type="entry name" value="GlpK"/>
    <property type="match status" value="1"/>
</dbReference>
<dbReference type="GO" id="GO:0005524">
    <property type="term" value="F:ATP binding"/>
    <property type="evidence" value="ECO:0007669"/>
    <property type="project" value="UniProtKB-KW"/>
</dbReference>
<dbReference type="GO" id="GO:0019563">
    <property type="term" value="P:glycerol catabolic process"/>
    <property type="evidence" value="ECO:0007669"/>
    <property type="project" value="UniProtKB-UniPathway"/>
</dbReference>
<sequence length="537" mass="60425">MNNEQLIGVINVESHIVKFSVLSNTNGHNLLESSRPIDLIKPNPGWVEVNAENIWDALCTTIDEVIEKLKSINLSKDNIKIIGIINERETVLAWNSETHKPLYNAIHYTDTRTDTIIQENESKNLNIVKEIEDITGLRVTSLFSGAKLKWIIDNTSNITQLLTMKTIKLGTLDTWLVWKLTKGKLYVTDITNASRTLLMDIKSCEWSLKACQFFNIPISILPTIKSSSEQYGIIEETCLKGLLIGSIFANHHAALYGLNYTRIGQIMSRYCDSCIVSCIIGTEFTKSKNGLITTVAYKIDNEPAVYALEGWTSIGGKAIEWLRNNMKIMATDEEIKLLNINASDVYFVPAFNGLAAPHWKPDAKGIICGITHYTNKNHLIRAALESLCFHTKDVCVAFERDTGITPYQLTVDGPYSVYSNLLNYQADILGIEVERSQMTDMAIYGSAKAAAHAINIELGNYQSPLKISEPTTTEMERKNRYLKWLKAIRRSSGLSKSQLQVNQKSEKLDKYSILRTKILSTAYLMVMMVMMVLSDKN</sequence>
<dbReference type="PANTHER" id="PTHR10196">
    <property type="entry name" value="SUGAR KINASE"/>
    <property type="match status" value="1"/>
</dbReference>
<dbReference type="GO" id="GO:0005739">
    <property type="term" value="C:mitochondrion"/>
    <property type="evidence" value="ECO:0007669"/>
    <property type="project" value="TreeGrafter"/>
</dbReference>
<feature type="domain" description="Carbohydrate kinase FGGY N-terminal" evidence="10">
    <location>
        <begin position="17"/>
        <end position="237"/>
    </location>
</feature>
<dbReference type="Pfam" id="PF02782">
    <property type="entry name" value="FGGY_C"/>
    <property type="match status" value="1"/>
</dbReference>
<evidence type="ECO:0000256" key="3">
    <source>
        <dbReference type="ARBA" id="ARBA00012099"/>
    </source>
</evidence>
<dbReference type="InterPro" id="IPR000577">
    <property type="entry name" value="Carb_kinase_FGGY"/>
</dbReference>
<keyword evidence="13" id="KW-1185">Reference proteome</keyword>
<dbReference type="GO" id="GO:0004370">
    <property type="term" value="F:glycerol kinase activity"/>
    <property type="evidence" value="ECO:0007669"/>
    <property type="project" value="UniProtKB-EC"/>
</dbReference>
<evidence type="ECO:0000313" key="14">
    <source>
        <dbReference type="RefSeq" id="XP_025422421.1"/>
    </source>
</evidence>
<keyword evidence="5" id="KW-0547">Nucleotide-binding</keyword>
<keyword evidence="6 9" id="KW-0418">Kinase</keyword>
<keyword evidence="4 9" id="KW-0808">Transferase</keyword>
<reference evidence="12" key="1">
    <citation type="submission" date="2018-04" db="EMBL/GenBank/DDBJ databases">
        <title>Transcriptome assembly of Sipha flava.</title>
        <authorList>
            <person name="Scully E.D."/>
            <person name="Geib S.M."/>
            <person name="Palmer N.A."/>
            <person name="Koch K."/>
            <person name="Bradshaw J."/>
            <person name="Heng-Moss T."/>
            <person name="Sarath G."/>
        </authorList>
    </citation>
    <scope>NUCLEOTIDE SEQUENCE</scope>
</reference>
<organism evidence="12">
    <name type="scientific">Sipha flava</name>
    <name type="common">yellow sugarcane aphid</name>
    <dbReference type="NCBI Taxonomy" id="143950"/>
    <lineage>
        <taxon>Eukaryota</taxon>
        <taxon>Metazoa</taxon>
        <taxon>Ecdysozoa</taxon>
        <taxon>Arthropoda</taxon>
        <taxon>Hexapoda</taxon>
        <taxon>Insecta</taxon>
        <taxon>Pterygota</taxon>
        <taxon>Neoptera</taxon>
        <taxon>Paraneoptera</taxon>
        <taxon>Hemiptera</taxon>
        <taxon>Sternorrhyncha</taxon>
        <taxon>Aphidomorpha</taxon>
        <taxon>Aphidoidea</taxon>
        <taxon>Aphididae</taxon>
        <taxon>Sipha</taxon>
    </lineage>
</organism>
<comment type="pathway">
    <text evidence="1">Polyol metabolism; glycerol degradation via glycerol kinase pathway; sn-glycerol 3-phosphate from glycerol: step 1/1.</text>
</comment>
<dbReference type="Proteomes" id="UP000694846">
    <property type="component" value="Unplaced"/>
</dbReference>
<name>A0A2S2PXT6_9HEMI</name>
<dbReference type="GO" id="GO:0046167">
    <property type="term" value="P:glycerol-3-phosphate biosynthetic process"/>
    <property type="evidence" value="ECO:0007669"/>
    <property type="project" value="TreeGrafter"/>
</dbReference>
<evidence type="ECO:0000256" key="1">
    <source>
        <dbReference type="ARBA" id="ARBA00005190"/>
    </source>
</evidence>
<proteinExistence type="inferred from homology"/>
<dbReference type="SUPFAM" id="SSF53067">
    <property type="entry name" value="Actin-like ATPase domain"/>
    <property type="match status" value="2"/>
</dbReference>
<comment type="similarity">
    <text evidence="2 9">Belongs to the FGGY kinase family.</text>
</comment>
<feature type="domain" description="Carbohydrate kinase FGGY C-terminal" evidence="11">
    <location>
        <begin position="282"/>
        <end position="453"/>
    </location>
</feature>
<dbReference type="UniPathway" id="UPA00618">
    <property type="reaction ID" value="UER00672"/>
</dbReference>